<organism evidence="1 2">
    <name type="scientific">Adineta ricciae</name>
    <name type="common">Rotifer</name>
    <dbReference type="NCBI Taxonomy" id="249248"/>
    <lineage>
        <taxon>Eukaryota</taxon>
        <taxon>Metazoa</taxon>
        <taxon>Spiralia</taxon>
        <taxon>Gnathifera</taxon>
        <taxon>Rotifera</taxon>
        <taxon>Eurotatoria</taxon>
        <taxon>Bdelloidea</taxon>
        <taxon>Adinetida</taxon>
        <taxon>Adinetidae</taxon>
        <taxon>Adineta</taxon>
    </lineage>
</organism>
<gene>
    <name evidence="1" type="ORF">XAT740_LOCUS51417</name>
</gene>
<evidence type="ECO:0000313" key="2">
    <source>
        <dbReference type="Proteomes" id="UP000663828"/>
    </source>
</evidence>
<protein>
    <submittedName>
        <fullName evidence="1">Uncharacterized protein</fullName>
    </submittedName>
</protein>
<proteinExistence type="predicted"/>
<name>A0A816CYX3_ADIRI</name>
<dbReference type="EMBL" id="CAJNOR010008165">
    <property type="protein sequence ID" value="CAF1629523.1"/>
    <property type="molecule type" value="Genomic_DNA"/>
</dbReference>
<dbReference type="AlphaFoldDB" id="A0A816CYX3"/>
<dbReference type="Proteomes" id="UP000663828">
    <property type="component" value="Unassembled WGS sequence"/>
</dbReference>
<accession>A0A816CYX3</accession>
<reference evidence="1" key="1">
    <citation type="submission" date="2021-02" db="EMBL/GenBank/DDBJ databases">
        <authorList>
            <person name="Nowell W R."/>
        </authorList>
    </citation>
    <scope>NUCLEOTIDE SEQUENCE</scope>
</reference>
<evidence type="ECO:0000313" key="1">
    <source>
        <dbReference type="EMBL" id="CAF1629523.1"/>
    </source>
</evidence>
<keyword evidence="2" id="KW-1185">Reference proteome</keyword>
<comment type="caution">
    <text evidence="1">The sequence shown here is derived from an EMBL/GenBank/DDBJ whole genome shotgun (WGS) entry which is preliminary data.</text>
</comment>
<sequence length="89" mass="10474">MHFSHILQSIVYLALSERTKQDTSYVNRVNNMSHIRYERNIANTTVESRQPKAENVVDTFRQKIVNTVKDGTNFITAPFYLINDIQKNW</sequence>